<dbReference type="InterPro" id="IPR001638">
    <property type="entry name" value="Solute-binding_3/MltF_N"/>
</dbReference>
<feature type="transmembrane region" description="Helical" evidence="1">
    <location>
        <begin position="38"/>
        <end position="58"/>
    </location>
</feature>
<keyword evidence="4" id="KW-1185">Reference proteome</keyword>
<reference evidence="3 4" key="1">
    <citation type="submission" date="2019-02" db="EMBL/GenBank/DDBJ databases">
        <title>Sequencing the genomes of 1000 actinobacteria strains.</title>
        <authorList>
            <person name="Klenk H.-P."/>
        </authorList>
    </citation>
    <scope>NUCLEOTIDE SEQUENCE [LARGE SCALE GENOMIC DNA]</scope>
    <source>
        <strain evidence="3 4">DSM 45162</strain>
    </source>
</reference>
<evidence type="ECO:0000313" key="3">
    <source>
        <dbReference type="EMBL" id="RZU49183.1"/>
    </source>
</evidence>
<accession>A0A4Q7ZG97</accession>
<protein>
    <submittedName>
        <fullName evidence="3">ABC-type amino acid transport substrate-binding protein</fullName>
    </submittedName>
</protein>
<feature type="domain" description="Solute-binding protein family 3/N-terminal" evidence="2">
    <location>
        <begin position="125"/>
        <end position="336"/>
    </location>
</feature>
<comment type="caution">
    <text evidence="3">The sequence shown here is derived from an EMBL/GenBank/DDBJ whole genome shotgun (WGS) entry which is preliminary data.</text>
</comment>
<feature type="transmembrane region" description="Helical" evidence="1">
    <location>
        <begin position="70"/>
        <end position="93"/>
    </location>
</feature>
<dbReference type="Proteomes" id="UP000292564">
    <property type="component" value="Unassembled WGS sequence"/>
</dbReference>
<evidence type="ECO:0000259" key="2">
    <source>
        <dbReference type="Pfam" id="PF00497"/>
    </source>
</evidence>
<dbReference type="SUPFAM" id="SSF53850">
    <property type="entry name" value="Periplasmic binding protein-like II"/>
    <property type="match status" value="1"/>
</dbReference>
<dbReference type="OrthoDB" id="3229768at2"/>
<dbReference type="Pfam" id="PF00497">
    <property type="entry name" value="SBP_bac_3"/>
    <property type="match status" value="1"/>
</dbReference>
<keyword evidence="1" id="KW-0472">Membrane</keyword>
<gene>
    <name evidence="3" type="ORF">EV385_0919</name>
</gene>
<dbReference type="EMBL" id="SHKY01000001">
    <property type="protein sequence ID" value="RZU49183.1"/>
    <property type="molecule type" value="Genomic_DNA"/>
</dbReference>
<sequence length="380" mass="41326">MALGETGTKYLQRAFWLSLTVAGILFGIRFHLTSSDGGGILTWLVPVVTAVVGFLLGNPIRTDGVSQRRLIVNGSLCLLAIIGMGTLAVLAPWRTQTDDDPQRYLGRPLRIGVTTGSLDGWSRGGSSNGFDSALADFIAARFHTTWEAVPVFGHDRVQMLEQGEVDLIIATFTINEPRAQRVDMAGPYFIDTTGVWMNAAKAGVPPDEAKLCQAEGTTGVGAAGQFRRQYLGRKFAIVDTEQTTVECIDKLRRRDDKTTFVATDWSILRAADTNLNILDGNDYLPRDVDVRGYVLDPGPPPGGDPLRSSDLQRYGVALRNNHPRVCAALTDVINEFLARDDGFAAAYDQNLQAILGAVQGDWHNPRRADAPGTPNSYSCM</sequence>
<evidence type="ECO:0000313" key="4">
    <source>
        <dbReference type="Proteomes" id="UP000292564"/>
    </source>
</evidence>
<name>A0A4Q7ZG97_9ACTN</name>
<feature type="transmembrane region" description="Helical" evidence="1">
    <location>
        <begin position="14"/>
        <end position="32"/>
    </location>
</feature>
<organism evidence="3 4">
    <name type="scientific">Krasilnikovia cinnamomea</name>
    <dbReference type="NCBI Taxonomy" id="349313"/>
    <lineage>
        <taxon>Bacteria</taxon>
        <taxon>Bacillati</taxon>
        <taxon>Actinomycetota</taxon>
        <taxon>Actinomycetes</taxon>
        <taxon>Micromonosporales</taxon>
        <taxon>Micromonosporaceae</taxon>
        <taxon>Krasilnikovia</taxon>
    </lineage>
</organism>
<proteinExistence type="predicted"/>
<dbReference type="Gene3D" id="3.40.190.10">
    <property type="entry name" value="Periplasmic binding protein-like II"/>
    <property type="match status" value="2"/>
</dbReference>
<keyword evidence="1" id="KW-1133">Transmembrane helix</keyword>
<dbReference type="AlphaFoldDB" id="A0A4Q7ZG97"/>
<dbReference type="RefSeq" id="WP_130508308.1">
    <property type="nucleotide sequence ID" value="NZ_SHKY01000001.1"/>
</dbReference>
<keyword evidence="1" id="KW-0812">Transmembrane</keyword>
<evidence type="ECO:0000256" key="1">
    <source>
        <dbReference type="SAM" id="Phobius"/>
    </source>
</evidence>